<dbReference type="SUPFAM" id="SSF102114">
    <property type="entry name" value="Radical SAM enzymes"/>
    <property type="match status" value="1"/>
</dbReference>
<evidence type="ECO:0000313" key="11">
    <source>
        <dbReference type="Proteomes" id="UP000241436"/>
    </source>
</evidence>
<dbReference type="Gene3D" id="3.20.20.70">
    <property type="entry name" value="Aldolase class I"/>
    <property type="match status" value="1"/>
</dbReference>
<feature type="binding site" evidence="6 7">
    <location>
        <position position="76"/>
    </location>
    <ligand>
        <name>[4Fe-4S] cluster</name>
        <dbReference type="ChEBI" id="CHEBI:49883"/>
        <note>4Fe-4S-S-AdoMet</note>
    </ligand>
</feature>
<dbReference type="EC" id="1.21.98.1" evidence="6"/>
<dbReference type="SFLD" id="SFLDF00342">
    <property type="entry name" value="cyclic_dehypoxanthine_futalosi"/>
    <property type="match status" value="1"/>
</dbReference>
<dbReference type="OrthoDB" id="9802027at2"/>
<comment type="catalytic activity">
    <reaction evidence="6">
        <text>dehypoxanthine futalosine + S-adenosyl-L-methionine = cyclic dehypoxanthinylfutalosinate + 5'-deoxyadenosine + L-methionine + H(+)</text>
        <dbReference type="Rhea" id="RHEA:33083"/>
        <dbReference type="ChEBI" id="CHEBI:15378"/>
        <dbReference type="ChEBI" id="CHEBI:17319"/>
        <dbReference type="ChEBI" id="CHEBI:57844"/>
        <dbReference type="ChEBI" id="CHEBI:58864"/>
        <dbReference type="ChEBI" id="CHEBI:59789"/>
        <dbReference type="ChEBI" id="CHEBI:64270"/>
        <dbReference type="EC" id="1.21.98.1"/>
    </reaction>
</comment>
<dbReference type="SFLD" id="SFLDF00343">
    <property type="entry name" value="aminofutalosine_synthase_(mqnE"/>
    <property type="match status" value="1"/>
</dbReference>
<dbReference type="SMART" id="SM00729">
    <property type="entry name" value="Elp3"/>
    <property type="match status" value="1"/>
</dbReference>
<evidence type="ECO:0000256" key="8">
    <source>
        <dbReference type="PIRSR" id="PIRSR004762-2"/>
    </source>
</evidence>
<evidence type="ECO:0000313" key="10">
    <source>
        <dbReference type="EMBL" id="PTL35395.1"/>
    </source>
</evidence>
<dbReference type="NCBIfam" id="TIGR00423">
    <property type="entry name" value="CofH family radical SAM protein"/>
    <property type="match status" value="1"/>
</dbReference>
<feature type="binding site" evidence="8">
    <location>
        <position position="180"/>
    </location>
    <ligand>
        <name>S-adenosyl-L-methionine</name>
        <dbReference type="ChEBI" id="CHEBI:59789"/>
    </ligand>
</feature>
<keyword evidence="11" id="KW-1185">Reference proteome</keyword>
<feature type="binding site" evidence="8">
    <location>
        <position position="313"/>
    </location>
    <ligand>
        <name>(3R)-3-methyl-D-ornithine</name>
        <dbReference type="ChEBI" id="CHEBI:64642"/>
    </ligand>
</feature>
<dbReference type="EMBL" id="NVQC01000024">
    <property type="protein sequence ID" value="PTL35395.1"/>
    <property type="molecule type" value="Genomic_DNA"/>
</dbReference>
<dbReference type="HAMAP" id="MF_00992">
    <property type="entry name" value="MqnC"/>
    <property type="match status" value="1"/>
</dbReference>
<evidence type="ECO:0000256" key="2">
    <source>
        <dbReference type="ARBA" id="ARBA00022691"/>
    </source>
</evidence>
<dbReference type="RefSeq" id="WP_107563185.1">
    <property type="nucleotide sequence ID" value="NZ_NVQC01000024.1"/>
</dbReference>
<keyword evidence="3 6" id="KW-0479">Metal-binding</keyword>
<feature type="domain" description="Radical SAM core" evidence="9">
    <location>
        <begin position="55"/>
        <end position="283"/>
    </location>
</feature>
<dbReference type="GO" id="GO:0009234">
    <property type="term" value="P:menaquinone biosynthetic process"/>
    <property type="evidence" value="ECO:0007669"/>
    <property type="project" value="UniProtKB-UniRule"/>
</dbReference>
<name>A0A2T4TWB3_9BACT</name>
<dbReference type="SFLD" id="SFLDG01064">
    <property type="entry name" value="F420__menaquinone_cofactor_bio"/>
    <property type="match status" value="1"/>
</dbReference>
<dbReference type="InterPro" id="IPR034405">
    <property type="entry name" value="F420"/>
</dbReference>
<protein>
    <recommendedName>
        <fullName evidence="6">Cyclic dehypoxanthine futalosine synthase</fullName>
        <shortName evidence="6">Cyclic DHFL synthase</shortName>
        <ecNumber evidence="6">1.21.98.1</ecNumber>
    </recommendedName>
    <alternativeName>
        <fullName evidence="6">Dehypoxanthine futalosine cyclase</fullName>
        <shortName evidence="6">DHFL cyclase</shortName>
    </alternativeName>
    <alternativeName>
        <fullName evidence="6">Menaquinone biosynthetic enzyme MqnC</fullName>
    </alternativeName>
</protein>
<reference evidence="10 11" key="1">
    <citation type="submission" date="2017-09" db="EMBL/GenBank/DDBJ databases">
        <title>Bloom of a denitrifying methanotroph, Candidatus Methylomirabilis limnetica, in a deep stratified lake.</title>
        <authorList>
            <person name="Graf J.S."/>
            <person name="Marchant H.K."/>
            <person name="Tienken D."/>
            <person name="Hach P.F."/>
            <person name="Brand A."/>
            <person name="Schubert C.J."/>
            <person name="Kuypers M.M."/>
            <person name="Milucka J."/>
        </authorList>
    </citation>
    <scope>NUCLEOTIDE SEQUENCE [LARGE SCALE GENOMIC DNA]</scope>
    <source>
        <strain evidence="10 11">Zug</strain>
    </source>
</reference>
<dbReference type="Proteomes" id="UP000241436">
    <property type="component" value="Unassembled WGS sequence"/>
</dbReference>
<keyword evidence="6" id="KW-0474">Menaquinone biosynthesis</keyword>
<keyword evidence="6" id="KW-0560">Oxidoreductase</keyword>
<proteinExistence type="inferred from homology"/>
<dbReference type="SFLD" id="SFLDG01389">
    <property type="entry name" value="menaquinone_synthsis_involved"/>
    <property type="match status" value="1"/>
</dbReference>
<dbReference type="SFLD" id="SFLDS00029">
    <property type="entry name" value="Radical_SAM"/>
    <property type="match status" value="1"/>
</dbReference>
<keyword evidence="2 6" id="KW-0949">S-adenosyl-L-methionine</keyword>
<dbReference type="PROSITE" id="PS51918">
    <property type="entry name" value="RADICAL_SAM"/>
    <property type="match status" value="1"/>
</dbReference>
<dbReference type="GO" id="GO:0005506">
    <property type="term" value="F:iron ion binding"/>
    <property type="evidence" value="ECO:0007669"/>
    <property type="project" value="UniProtKB-UniRule"/>
</dbReference>
<evidence type="ECO:0000256" key="4">
    <source>
        <dbReference type="ARBA" id="ARBA00023004"/>
    </source>
</evidence>
<dbReference type="NCBIfam" id="TIGR03699">
    <property type="entry name" value="menaquin_MqnC"/>
    <property type="match status" value="1"/>
</dbReference>
<evidence type="ECO:0000256" key="6">
    <source>
        <dbReference type="HAMAP-Rule" id="MF_00992"/>
    </source>
</evidence>
<evidence type="ECO:0000256" key="1">
    <source>
        <dbReference type="ARBA" id="ARBA00022485"/>
    </source>
</evidence>
<dbReference type="GO" id="GO:0044689">
    <property type="term" value="F:7,8-didemethyl-8-hydroxy-5-deazariboflavin synthase activity"/>
    <property type="evidence" value="ECO:0007669"/>
    <property type="project" value="TreeGrafter"/>
</dbReference>
<reference evidence="11" key="2">
    <citation type="journal article" date="2018" name="Environ. Microbiol.">
        <title>Bloom of a denitrifying methanotroph, 'Candidatus Methylomirabilis limnetica', in a deep stratified lake.</title>
        <authorList>
            <person name="Graf J.S."/>
            <person name="Mayr M.J."/>
            <person name="Marchant H.K."/>
            <person name="Tienken D."/>
            <person name="Hach P.F."/>
            <person name="Brand A."/>
            <person name="Schubert C.J."/>
            <person name="Kuypers M.M."/>
            <person name="Milucka J."/>
        </authorList>
    </citation>
    <scope>NUCLEOTIDE SEQUENCE [LARGE SCALE GENOMIC DNA]</scope>
    <source>
        <strain evidence="11">Zug</strain>
    </source>
</reference>
<keyword evidence="1 6" id="KW-0004">4Fe-4S</keyword>
<organism evidence="10 11">
    <name type="scientific">Candidatus Methylomirabilis limnetica</name>
    <dbReference type="NCBI Taxonomy" id="2033718"/>
    <lineage>
        <taxon>Bacteria</taxon>
        <taxon>Candidatus Methylomirabilota</taxon>
        <taxon>Candidatus Methylomirabilia</taxon>
        <taxon>Candidatus Methylomirabilales</taxon>
        <taxon>Candidatus Methylomirabilaceae</taxon>
        <taxon>Candidatus Methylomirabilis</taxon>
    </lineage>
</organism>
<dbReference type="InterPro" id="IPR006638">
    <property type="entry name" value="Elp3/MiaA/NifB-like_rSAM"/>
</dbReference>
<comment type="caution">
    <text evidence="10">The sequence shown here is derived from an EMBL/GenBank/DDBJ whole genome shotgun (WGS) entry which is preliminary data.</text>
</comment>
<accession>A0A2T4TWB3</accession>
<dbReference type="PIRSF" id="PIRSF004762">
    <property type="entry name" value="CHP00423"/>
    <property type="match status" value="1"/>
</dbReference>
<dbReference type="GO" id="GO:0016765">
    <property type="term" value="F:transferase activity, transferring alkyl or aryl (other than methyl) groups"/>
    <property type="evidence" value="ECO:0007669"/>
    <property type="project" value="InterPro"/>
</dbReference>
<feature type="binding site" evidence="6 7">
    <location>
        <position position="73"/>
    </location>
    <ligand>
        <name>[4Fe-4S] cluster</name>
        <dbReference type="ChEBI" id="CHEBI:49883"/>
        <note>4Fe-4S-S-AdoMet</note>
    </ligand>
</feature>
<dbReference type="GO" id="GO:0046992">
    <property type="term" value="F:oxidoreductase activity, acting on X-H and Y-H to form an X-Y bond"/>
    <property type="evidence" value="ECO:0007669"/>
    <property type="project" value="UniProtKB-UniRule"/>
</dbReference>
<dbReference type="InterPro" id="IPR013785">
    <property type="entry name" value="Aldolase_TIM"/>
</dbReference>
<dbReference type="GO" id="GO:0051539">
    <property type="term" value="F:4 iron, 4 sulfur cluster binding"/>
    <property type="evidence" value="ECO:0007669"/>
    <property type="project" value="UniProtKB-KW"/>
</dbReference>
<dbReference type="PANTHER" id="PTHR43076">
    <property type="entry name" value="FO SYNTHASE (COFH)"/>
    <property type="match status" value="1"/>
</dbReference>
<keyword evidence="5 6" id="KW-0411">Iron-sulfur</keyword>
<comment type="cofactor">
    <cofactor evidence="6 7">
        <name>[4Fe-4S] cluster</name>
        <dbReference type="ChEBI" id="CHEBI:49883"/>
    </cofactor>
    <text evidence="6 7">Binds 1 [4Fe-4S] cluster. The cluster is coordinated with 3 cysteines and an exchangeable S-adenosyl-L-methionine.</text>
</comment>
<comment type="pathway">
    <text evidence="6">Quinol/quinone metabolism; menaquinone biosynthesis.</text>
</comment>
<dbReference type="InterPro" id="IPR045567">
    <property type="entry name" value="CofH/MnqC-like_C"/>
</dbReference>
<dbReference type="InterPro" id="IPR007197">
    <property type="entry name" value="rSAM"/>
</dbReference>
<dbReference type="AlphaFoldDB" id="A0A2T4TWB3"/>
<gene>
    <name evidence="6 10" type="primary">mqnC</name>
    <name evidence="10" type="ORF">CLG94_10015</name>
</gene>
<keyword evidence="4 6" id="KW-0408">Iron</keyword>
<dbReference type="InterPro" id="IPR020050">
    <property type="entry name" value="FO_synthase_su2"/>
</dbReference>
<evidence type="ECO:0000256" key="7">
    <source>
        <dbReference type="PIRSR" id="PIRSR004762-1"/>
    </source>
</evidence>
<feature type="binding site" evidence="8">
    <location>
        <position position="291"/>
    </location>
    <ligand>
        <name>(3R)-3-methyl-D-ornithine</name>
        <dbReference type="ChEBI" id="CHEBI:64642"/>
    </ligand>
</feature>
<evidence type="ECO:0000256" key="3">
    <source>
        <dbReference type="ARBA" id="ARBA00022723"/>
    </source>
</evidence>
<sequence>MAESNGRIEAIAEKVEAGERLCFDDGVELFERATLLELSAMADCVRWRLHPEPVVTYVIGRNINYTNVCWVQCSFCAFYRVPGSTEGYLLPKEDIFHKIQELIELGGTEVLLQGGLNPGLKIDYYEDLLTSIKARFPVHLHALSTVEISYISDSSRLSLKDTLKRLKAAGLDSIPGAGAELLVDEVRERVSPLKESASDWLNLMQIAHGLGIPSTATMMYGVGETLAQRIEHLIRIRELQDRTGGFTAFIPWSYQPNGDALRGRGGSGYGYLRTVAVSRIMLDNVQHIQASWLTMGPKIGQLSLQYGVNDFGSTVLEENVVRTAVTAQLMPLDEIRRNIADAGFVPKRRNSRYQLLE</sequence>
<dbReference type="Pfam" id="PF19288">
    <property type="entry name" value="CofH_C"/>
    <property type="match status" value="1"/>
</dbReference>
<dbReference type="InterPro" id="IPR022431">
    <property type="entry name" value="Cyclic_DHFL_synthase_mqnC"/>
</dbReference>
<dbReference type="Pfam" id="PF04055">
    <property type="entry name" value="Radical_SAM"/>
    <property type="match status" value="1"/>
</dbReference>
<comment type="similarity">
    <text evidence="6">Belongs to the radical SAM superfamily. MqnC family.</text>
</comment>
<dbReference type="UniPathway" id="UPA00079"/>
<feature type="binding site" evidence="8">
    <location>
        <position position="144"/>
    </location>
    <ligand>
        <name>(3R)-3-methyl-D-ornithine</name>
        <dbReference type="ChEBI" id="CHEBI:64642"/>
    </ligand>
</feature>
<feature type="binding site" evidence="8">
    <location>
        <position position="75"/>
    </location>
    <ligand>
        <name>S-adenosyl-L-methionine</name>
        <dbReference type="ChEBI" id="CHEBI:59789"/>
    </ligand>
</feature>
<dbReference type="CDD" id="cd01335">
    <property type="entry name" value="Radical_SAM"/>
    <property type="match status" value="1"/>
</dbReference>
<feature type="binding site" evidence="6 7">
    <location>
        <position position="69"/>
    </location>
    <ligand>
        <name>[4Fe-4S] cluster</name>
        <dbReference type="ChEBI" id="CHEBI:49883"/>
        <note>4Fe-4S-S-AdoMet</note>
    </ligand>
</feature>
<dbReference type="PANTHER" id="PTHR43076:SF1">
    <property type="entry name" value="LIPOYL SYNTHASE 2"/>
    <property type="match status" value="1"/>
</dbReference>
<evidence type="ECO:0000259" key="9">
    <source>
        <dbReference type="PROSITE" id="PS51918"/>
    </source>
</evidence>
<dbReference type="InterPro" id="IPR058240">
    <property type="entry name" value="rSAM_sf"/>
</dbReference>
<evidence type="ECO:0000256" key="5">
    <source>
        <dbReference type="ARBA" id="ARBA00023014"/>
    </source>
</evidence>
<comment type="function">
    <text evidence="6">Radical SAM enzyme that catalyzes the cyclization of dehypoxanthine futalosine (DHFL) into cyclic dehypoxanthine futalosine (CDHFL), a step in the biosynthesis of menaquinone (MK, vitamin K2).</text>
</comment>